<comment type="caution">
    <text evidence="9">The sequence shown here is derived from an EMBL/GenBank/DDBJ whole genome shotgun (WGS) entry which is preliminary data.</text>
</comment>
<dbReference type="SMART" id="SM00879">
    <property type="entry name" value="Brix"/>
    <property type="match status" value="1"/>
</dbReference>
<evidence type="ECO:0000256" key="2">
    <source>
        <dbReference type="ARBA" id="ARBA00010782"/>
    </source>
</evidence>
<feature type="domain" description="Brix" evidence="8">
    <location>
        <begin position="32"/>
        <end position="239"/>
    </location>
</feature>
<evidence type="ECO:0000256" key="6">
    <source>
        <dbReference type="RuleBase" id="RU367086"/>
    </source>
</evidence>
<keyword evidence="10" id="KW-1185">Reference proteome</keyword>
<comment type="similarity">
    <text evidence="2 6">Belongs to the RPF2 family.</text>
</comment>
<organism evidence="9 10">
    <name type="scientific">Ramazzottius varieornatus</name>
    <name type="common">Water bear</name>
    <name type="synonym">Tardigrade</name>
    <dbReference type="NCBI Taxonomy" id="947166"/>
    <lineage>
        <taxon>Eukaryota</taxon>
        <taxon>Metazoa</taxon>
        <taxon>Ecdysozoa</taxon>
        <taxon>Tardigrada</taxon>
        <taxon>Eutardigrada</taxon>
        <taxon>Parachela</taxon>
        <taxon>Hypsibioidea</taxon>
        <taxon>Ramazzottiidae</taxon>
        <taxon>Ramazzottius</taxon>
    </lineage>
</organism>
<protein>
    <recommendedName>
        <fullName evidence="3 6">Ribosome production factor 2 homolog</fullName>
    </recommendedName>
    <alternativeName>
        <fullName evidence="5 6">Ribosome biogenesis protein RPF2 homolog</fullName>
    </alternativeName>
</protein>
<evidence type="ECO:0000313" key="10">
    <source>
        <dbReference type="Proteomes" id="UP000186922"/>
    </source>
</evidence>
<gene>
    <name evidence="9" type="primary">RvY_12167-1</name>
    <name evidence="9" type="synonym">RvY_12167.1</name>
    <name evidence="9" type="ORF">RvY_12167</name>
</gene>
<feature type="compositionally biased region" description="Basic and acidic residues" evidence="7">
    <location>
        <begin position="288"/>
        <end position="298"/>
    </location>
</feature>
<dbReference type="EMBL" id="BDGG01000007">
    <property type="protein sequence ID" value="GAV01457.1"/>
    <property type="molecule type" value="Genomic_DNA"/>
</dbReference>
<evidence type="ECO:0000256" key="3">
    <source>
        <dbReference type="ARBA" id="ARBA00020387"/>
    </source>
</evidence>
<sequence length="323" mass="36189">MSVPQHKIVKPRSQRGRRFLEAREPKIFENDKTALGLRTSSANETVVKILKDLTALKKPDSSFLGRKHDLRPFENEQQLESFSTKYDASLIVTGSHNKKRPCCITFARTFDHHILDMYEFCVENFKSISDFPGLSPPLGNKPFLIFRGDSFEHDPVHEKIKTMLIDYFRGPSVDKIRPAGIQHCITFVATGGRILMRTFLINGPPEGTEPTTKTPIATLVPTGPSMDFIPKRTKTASNDLWKVACRTPKTSTIKKKKNVTQDVFGSTLGRIHMGTQDYTKLVTKKMKGLKESRSKEDGEGSVAEPMDVGQANDDYADIGGDLD</sequence>
<dbReference type="GO" id="GO:0000463">
    <property type="term" value="P:maturation of LSU-rRNA from tricistronic rRNA transcript (SSU-rRNA, 5.8S rRNA, LSU-rRNA)"/>
    <property type="evidence" value="ECO:0007669"/>
    <property type="project" value="TreeGrafter"/>
</dbReference>
<dbReference type="Proteomes" id="UP000186922">
    <property type="component" value="Unassembled WGS sequence"/>
</dbReference>
<dbReference type="PANTHER" id="PTHR12728">
    <property type="entry name" value="BRIX DOMAIN CONTAINING PROTEIN"/>
    <property type="match status" value="1"/>
</dbReference>
<evidence type="ECO:0000259" key="8">
    <source>
        <dbReference type="PROSITE" id="PS50833"/>
    </source>
</evidence>
<name>A0A1D1VIJ3_RAMVA</name>
<dbReference type="InterPro" id="IPR039770">
    <property type="entry name" value="Rpf2"/>
</dbReference>
<feature type="region of interest" description="Disordered" evidence="7">
    <location>
        <begin position="285"/>
        <end position="323"/>
    </location>
</feature>
<dbReference type="Pfam" id="PF04427">
    <property type="entry name" value="Brix"/>
    <property type="match status" value="1"/>
</dbReference>
<keyword evidence="4 6" id="KW-0539">Nucleus</keyword>
<evidence type="ECO:0000256" key="5">
    <source>
        <dbReference type="ARBA" id="ARBA00030889"/>
    </source>
</evidence>
<evidence type="ECO:0000313" key="9">
    <source>
        <dbReference type="EMBL" id="GAV01457.1"/>
    </source>
</evidence>
<evidence type="ECO:0000256" key="7">
    <source>
        <dbReference type="SAM" id="MobiDB-lite"/>
    </source>
</evidence>
<dbReference type="OrthoDB" id="407658at2759"/>
<accession>A0A1D1VIJ3</accession>
<dbReference type="STRING" id="947166.A0A1D1VIJ3"/>
<dbReference type="AlphaFoldDB" id="A0A1D1VIJ3"/>
<comment type="subcellular location">
    <subcellularLocation>
        <location evidence="1 6">Nucleus</location>
        <location evidence="1 6">Nucleolus</location>
    </subcellularLocation>
</comment>
<dbReference type="PANTHER" id="PTHR12728:SF0">
    <property type="entry name" value="RIBOSOME PRODUCTION FACTOR 2 HOMOLOG"/>
    <property type="match status" value="1"/>
</dbReference>
<dbReference type="InterPro" id="IPR007109">
    <property type="entry name" value="Brix"/>
</dbReference>
<dbReference type="GO" id="GO:0000027">
    <property type="term" value="P:ribosomal large subunit assembly"/>
    <property type="evidence" value="ECO:0007669"/>
    <property type="project" value="InterPro"/>
</dbReference>
<reference evidence="9 10" key="1">
    <citation type="journal article" date="2016" name="Nat. Commun.">
        <title>Extremotolerant tardigrade genome and improved radiotolerance of human cultured cells by tardigrade-unique protein.</title>
        <authorList>
            <person name="Hashimoto T."/>
            <person name="Horikawa D.D."/>
            <person name="Saito Y."/>
            <person name="Kuwahara H."/>
            <person name="Kozuka-Hata H."/>
            <person name="Shin-I T."/>
            <person name="Minakuchi Y."/>
            <person name="Ohishi K."/>
            <person name="Motoyama A."/>
            <person name="Aizu T."/>
            <person name="Enomoto A."/>
            <person name="Kondo K."/>
            <person name="Tanaka S."/>
            <person name="Hara Y."/>
            <person name="Koshikawa S."/>
            <person name="Sagara H."/>
            <person name="Miura T."/>
            <person name="Yokobori S."/>
            <person name="Miyagawa K."/>
            <person name="Suzuki Y."/>
            <person name="Kubo T."/>
            <person name="Oyama M."/>
            <person name="Kohara Y."/>
            <person name="Fujiyama A."/>
            <person name="Arakawa K."/>
            <person name="Katayama T."/>
            <person name="Toyoda A."/>
            <person name="Kunieda T."/>
        </authorList>
    </citation>
    <scope>NUCLEOTIDE SEQUENCE [LARGE SCALE GENOMIC DNA]</scope>
    <source>
        <strain evidence="9 10">YOKOZUNA-1</strain>
    </source>
</reference>
<dbReference type="GO" id="GO:0019843">
    <property type="term" value="F:rRNA binding"/>
    <property type="evidence" value="ECO:0007669"/>
    <property type="project" value="UniProtKB-UniRule"/>
</dbReference>
<proteinExistence type="inferred from homology"/>
<dbReference type="GO" id="GO:0005730">
    <property type="term" value="C:nucleolus"/>
    <property type="evidence" value="ECO:0007669"/>
    <property type="project" value="UniProtKB-SubCell"/>
</dbReference>
<feature type="compositionally biased region" description="Acidic residues" evidence="7">
    <location>
        <begin position="314"/>
        <end position="323"/>
    </location>
</feature>
<evidence type="ECO:0000256" key="1">
    <source>
        <dbReference type="ARBA" id="ARBA00004604"/>
    </source>
</evidence>
<dbReference type="PROSITE" id="PS50833">
    <property type="entry name" value="BRIX"/>
    <property type="match status" value="1"/>
</dbReference>
<evidence type="ECO:0000256" key="4">
    <source>
        <dbReference type="ARBA" id="ARBA00023242"/>
    </source>
</evidence>